<dbReference type="GO" id="GO:0051537">
    <property type="term" value="F:2 iron, 2 sulfur cluster binding"/>
    <property type="evidence" value="ECO:0007669"/>
    <property type="project" value="TreeGrafter"/>
</dbReference>
<dbReference type="Proteomes" id="UP000306324">
    <property type="component" value="Unassembled WGS sequence"/>
</dbReference>
<dbReference type="InterPro" id="IPR000361">
    <property type="entry name" value="ATAP_core_dom"/>
</dbReference>
<dbReference type="SUPFAM" id="SSF89360">
    <property type="entry name" value="HesB-like domain"/>
    <property type="match status" value="1"/>
</dbReference>
<evidence type="ECO:0000313" key="2">
    <source>
        <dbReference type="EMBL" id="TMQ74929.1"/>
    </source>
</evidence>
<dbReference type="RefSeq" id="WP_046534770.1">
    <property type="nucleotide sequence ID" value="NZ_SWAD01000137.1"/>
</dbReference>
<evidence type="ECO:0000313" key="3">
    <source>
        <dbReference type="Proteomes" id="UP000306324"/>
    </source>
</evidence>
<organism evidence="2 3">
    <name type="scientific">Candidatus Accumulibacter phosphatis</name>
    <dbReference type="NCBI Taxonomy" id="327160"/>
    <lineage>
        <taxon>Bacteria</taxon>
        <taxon>Pseudomonadati</taxon>
        <taxon>Pseudomonadota</taxon>
        <taxon>Betaproteobacteria</taxon>
        <taxon>Candidatus Accumulibacter</taxon>
    </lineage>
</organism>
<protein>
    <submittedName>
        <fullName evidence="2">Iron binding protein IscA for iron-sulfur cluster assembly</fullName>
    </submittedName>
</protein>
<dbReference type="PANTHER" id="PTHR43011">
    <property type="entry name" value="IRON-SULFUR CLUSTER ASSEMBLY 2 HOMOLOG, MITOCHONDRIAL"/>
    <property type="match status" value="1"/>
</dbReference>
<reference evidence="2 3" key="1">
    <citation type="submission" date="2019-04" db="EMBL/GenBank/DDBJ databases">
        <title>A novel phosphate-accumulating bacterium identified in bioreactor for phosphate removal from wastewater.</title>
        <authorList>
            <person name="Kotlyarov R.Y."/>
            <person name="Beletsky A.V."/>
            <person name="Kallistova A.Y."/>
            <person name="Dorofeev A.G."/>
            <person name="Nikolaev Y.Y."/>
            <person name="Pimenov N.V."/>
            <person name="Ravin N.V."/>
            <person name="Mardanov A.V."/>
        </authorList>
    </citation>
    <scope>NUCLEOTIDE SEQUENCE [LARGE SCALE GENOMIC DNA]</scope>
    <source>
        <strain evidence="2 3">Bin19</strain>
    </source>
</reference>
<feature type="domain" description="Core" evidence="1">
    <location>
        <begin position="2"/>
        <end position="103"/>
    </location>
</feature>
<dbReference type="GO" id="GO:0016226">
    <property type="term" value="P:iron-sulfur cluster assembly"/>
    <property type="evidence" value="ECO:0007669"/>
    <property type="project" value="InterPro"/>
</dbReference>
<dbReference type="Gene3D" id="2.60.300.12">
    <property type="entry name" value="HesB-like domain"/>
    <property type="match status" value="1"/>
</dbReference>
<dbReference type="PANTHER" id="PTHR43011:SF1">
    <property type="entry name" value="IRON-SULFUR CLUSTER ASSEMBLY 2 HOMOLOG, MITOCHONDRIAL"/>
    <property type="match status" value="1"/>
</dbReference>
<dbReference type="GO" id="GO:0051539">
    <property type="term" value="F:4 iron, 4 sulfur cluster binding"/>
    <property type="evidence" value="ECO:0007669"/>
    <property type="project" value="TreeGrafter"/>
</dbReference>
<dbReference type="GO" id="GO:0005506">
    <property type="term" value="F:iron ion binding"/>
    <property type="evidence" value="ECO:0007669"/>
    <property type="project" value="TreeGrafter"/>
</dbReference>
<dbReference type="Pfam" id="PF01521">
    <property type="entry name" value="Fe-S_biosyn"/>
    <property type="match status" value="1"/>
</dbReference>
<proteinExistence type="predicted"/>
<evidence type="ECO:0000259" key="1">
    <source>
        <dbReference type="Pfam" id="PF01521"/>
    </source>
</evidence>
<accession>A0A5S4EI46</accession>
<name>A0A5S4EI46_9PROT</name>
<dbReference type="InterPro" id="IPR017870">
    <property type="entry name" value="FeS_cluster_insertion_CS"/>
</dbReference>
<comment type="caution">
    <text evidence="2">The sequence shown here is derived from an EMBL/GenBank/DDBJ whole genome shotgun (WGS) entry which is preliminary data.</text>
</comment>
<dbReference type="AlphaFoldDB" id="A0A5S4EI46"/>
<dbReference type="OrthoDB" id="9801228at2"/>
<dbReference type="InterPro" id="IPR016092">
    <property type="entry name" value="ATAP"/>
</dbReference>
<dbReference type="InterPro" id="IPR035903">
    <property type="entry name" value="HesB-like_dom_sf"/>
</dbReference>
<dbReference type="EMBL" id="SWAD01000137">
    <property type="protein sequence ID" value="TMQ74929.1"/>
    <property type="molecule type" value="Genomic_DNA"/>
</dbReference>
<dbReference type="NCBIfam" id="TIGR00049">
    <property type="entry name" value="iron-sulfur cluster assembly accessory protein"/>
    <property type="match status" value="1"/>
</dbReference>
<gene>
    <name evidence="2" type="ORF">ACCUM_2474</name>
</gene>
<sequence length="108" mass="11168">MIHLTPAAVKAISRFVKATETPVAGLRIFVSGGGCAGLQYGLRLEQDKGADDLEFDVGAAARLLVDPLSSSMLDGLTVDFVDSLTQTGFKFNNPNVSGACACGQSFAG</sequence>
<dbReference type="PROSITE" id="PS01152">
    <property type="entry name" value="HESB"/>
    <property type="match status" value="1"/>
</dbReference>
<keyword evidence="3" id="KW-1185">Reference proteome</keyword>